<evidence type="ECO:0000256" key="5">
    <source>
        <dbReference type="ARBA" id="ARBA00023295"/>
    </source>
</evidence>
<keyword evidence="5" id="KW-0326">Glycosidase</keyword>
<evidence type="ECO:0000259" key="8">
    <source>
        <dbReference type="Pfam" id="PF00728"/>
    </source>
</evidence>
<evidence type="ECO:0000256" key="7">
    <source>
        <dbReference type="SAM" id="SignalP"/>
    </source>
</evidence>
<reference evidence="10 11" key="1">
    <citation type="journal article" date="2019" name="Int. J. Syst. Evol. Microbiol.">
        <title>The Global Catalogue of Microorganisms (GCM) 10K type strain sequencing project: providing services to taxonomists for standard genome sequencing and annotation.</title>
        <authorList>
            <consortium name="The Broad Institute Genomics Platform"/>
            <consortium name="The Broad Institute Genome Sequencing Center for Infectious Disease"/>
            <person name="Wu L."/>
            <person name="Ma J."/>
        </authorList>
    </citation>
    <scope>NUCLEOTIDE SEQUENCE [LARGE SCALE GENOMIC DNA]</scope>
    <source>
        <strain evidence="10 11">JCM 16013</strain>
    </source>
</reference>
<feature type="chain" id="PRO_5047119681" description="beta-N-acetylhexosaminidase" evidence="7">
    <location>
        <begin position="41"/>
        <end position="561"/>
    </location>
</feature>
<feature type="domain" description="Glycoside hydrolase family 20 catalytic" evidence="8">
    <location>
        <begin position="382"/>
        <end position="525"/>
    </location>
</feature>
<dbReference type="InterPro" id="IPR017853">
    <property type="entry name" value="GH"/>
</dbReference>
<keyword evidence="11" id="KW-1185">Reference proteome</keyword>
<proteinExistence type="inferred from homology"/>
<dbReference type="Pfam" id="PF02838">
    <property type="entry name" value="Glyco_hydro_20b"/>
    <property type="match status" value="1"/>
</dbReference>
<name>A0ABN2RC40_9ACTN</name>
<organism evidence="10 11">
    <name type="scientific">Catenulispora subtropica</name>
    <dbReference type="NCBI Taxonomy" id="450798"/>
    <lineage>
        <taxon>Bacteria</taxon>
        <taxon>Bacillati</taxon>
        <taxon>Actinomycetota</taxon>
        <taxon>Actinomycetes</taxon>
        <taxon>Catenulisporales</taxon>
        <taxon>Catenulisporaceae</taxon>
        <taxon>Catenulispora</taxon>
    </lineage>
</organism>
<dbReference type="Proteomes" id="UP001499854">
    <property type="component" value="Unassembled WGS sequence"/>
</dbReference>
<dbReference type="EMBL" id="BAAAQM010000012">
    <property type="protein sequence ID" value="GAA1966807.1"/>
    <property type="molecule type" value="Genomic_DNA"/>
</dbReference>
<feature type="compositionally biased region" description="Polar residues" evidence="6">
    <location>
        <begin position="57"/>
        <end position="76"/>
    </location>
</feature>
<dbReference type="InterPro" id="IPR025705">
    <property type="entry name" value="Beta_hexosaminidase_sua/sub"/>
</dbReference>
<keyword evidence="7" id="KW-0732">Signal</keyword>
<dbReference type="InterPro" id="IPR029018">
    <property type="entry name" value="Hex-like_dom2"/>
</dbReference>
<evidence type="ECO:0000256" key="3">
    <source>
        <dbReference type="ARBA" id="ARBA00012663"/>
    </source>
</evidence>
<evidence type="ECO:0000259" key="9">
    <source>
        <dbReference type="Pfam" id="PF02838"/>
    </source>
</evidence>
<dbReference type="PANTHER" id="PTHR22600:SF57">
    <property type="entry name" value="BETA-N-ACETYLHEXOSAMINIDASE"/>
    <property type="match status" value="1"/>
</dbReference>
<dbReference type="SUPFAM" id="SSF51445">
    <property type="entry name" value="(Trans)glycosidases"/>
    <property type="match status" value="1"/>
</dbReference>
<dbReference type="Pfam" id="PF00728">
    <property type="entry name" value="Glyco_hydro_20"/>
    <property type="match status" value="2"/>
</dbReference>
<dbReference type="PANTHER" id="PTHR22600">
    <property type="entry name" value="BETA-HEXOSAMINIDASE"/>
    <property type="match status" value="1"/>
</dbReference>
<evidence type="ECO:0000256" key="1">
    <source>
        <dbReference type="ARBA" id="ARBA00001231"/>
    </source>
</evidence>
<keyword evidence="4" id="KW-0378">Hydrolase</keyword>
<dbReference type="InterPro" id="IPR015882">
    <property type="entry name" value="HEX_bac_N"/>
</dbReference>
<evidence type="ECO:0000256" key="2">
    <source>
        <dbReference type="ARBA" id="ARBA00006285"/>
    </source>
</evidence>
<dbReference type="PRINTS" id="PR00738">
    <property type="entry name" value="GLHYDRLASE20"/>
</dbReference>
<protein>
    <recommendedName>
        <fullName evidence="3">beta-N-acetylhexosaminidase</fullName>
        <ecNumber evidence="3">3.2.1.52</ecNumber>
    </recommendedName>
</protein>
<feature type="region of interest" description="Disordered" evidence="6">
    <location>
        <begin position="43"/>
        <end position="79"/>
    </location>
</feature>
<evidence type="ECO:0000313" key="10">
    <source>
        <dbReference type="EMBL" id="GAA1966807.1"/>
    </source>
</evidence>
<accession>A0ABN2RC40</accession>
<evidence type="ECO:0000256" key="4">
    <source>
        <dbReference type="ARBA" id="ARBA00022801"/>
    </source>
</evidence>
<dbReference type="SUPFAM" id="SSF55545">
    <property type="entry name" value="beta-N-acetylhexosaminidase-like domain"/>
    <property type="match status" value="1"/>
</dbReference>
<feature type="signal peptide" evidence="7">
    <location>
        <begin position="1"/>
        <end position="40"/>
    </location>
</feature>
<feature type="domain" description="Glycoside hydrolase family 20 catalytic" evidence="8">
    <location>
        <begin position="210"/>
        <end position="376"/>
    </location>
</feature>
<gene>
    <name evidence="10" type="ORF">GCM10009838_25850</name>
</gene>
<dbReference type="Gene3D" id="3.30.379.10">
    <property type="entry name" value="Chitobiase/beta-hexosaminidase domain 2-like"/>
    <property type="match status" value="1"/>
</dbReference>
<dbReference type="Gene3D" id="3.20.20.80">
    <property type="entry name" value="Glycosidases"/>
    <property type="match status" value="1"/>
</dbReference>
<sequence length="561" mass="58516">MRIAPSTVDYPRWVTGRSSKLRTTALVGVCAALLTASATACGGSSGKGPAAAPPPLTSSGAGTTPKSATPEPSAQPGSPADLAALQRVVPQPVSVTAGAGTFTLSAATAIHASTGAEPIAADLAAYLKQQTGLALPADGGEDAPIQLILQATGGDPAWGTEGYRLTVGTVSIKITAADPAGLFHGVQTLRQLVTADDRIQAGVIADHPRFAYRGVMLDVARHFFSVADVKSYIDAAALYKVNEFHLHLTDDQGWRLTVPGYPKLATVGGASQVGGGTGGSYSADDMKAIVDYAASRYMTVIPEIDMPGHVGAAVHADPELACDGRKHGAVTTVSPAFDSLCTTSESPYKFVDSATKAAADATTGPLLHLGGDEAQALNLTQYNGFVKRAQDLVAAHGRTPIAWGEAATAPLLPQTVLEYWDTAHPLPAIAQAAAKGTKLIMAPGDHAYLDQQYTPGFKLGLHWAGYLPVSKAYNWDPVTVLPGVPPTSVMGVEAPLWTETVKSLADAETLAYPRLPAIAEIGWSAPESHDFKQFSQRLAKQGPLWDRLGIAYYKSPEIPWS</sequence>
<comment type="caution">
    <text evidence="10">The sequence shown here is derived from an EMBL/GenBank/DDBJ whole genome shotgun (WGS) entry which is preliminary data.</text>
</comment>
<dbReference type="InterPro" id="IPR015883">
    <property type="entry name" value="Glyco_hydro_20_cat"/>
</dbReference>
<comment type="similarity">
    <text evidence="2">Belongs to the glycosyl hydrolase 20 family.</text>
</comment>
<comment type="catalytic activity">
    <reaction evidence="1">
        <text>Hydrolysis of terminal non-reducing N-acetyl-D-hexosamine residues in N-acetyl-beta-D-hexosaminides.</text>
        <dbReference type="EC" id="3.2.1.52"/>
    </reaction>
</comment>
<feature type="domain" description="Beta-hexosaminidase bacterial type N-terminal" evidence="9">
    <location>
        <begin position="87"/>
        <end position="207"/>
    </location>
</feature>
<dbReference type="EC" id="3.2.1.52" evidence="3"/>
<evidence type="ECO:0000313" key="11">
    <source>
        <dbReference type="Proteomes" id="UP001499854"/>
    </source>
</evidence>
<evidence type="ECO:0000256" key="6">
    <source>
        <dbReference type="SAM" id="MobiDB-lite"/>
    </source>
</evidence>
<dbReference type="CDD" id="cd06568">
    <property type="entry name" value="GH20_SpHex_like"/>
    <property type="match status" value="1"/>
</dbReference>